<evidence type="ECO:0000313" key="3">
    <source>
        <dbReference type="Proteomes" id="UP000300879"/>
    </source>
</evidence>
<protein>
    <recommendedName>
        <fullName evidence="1">Core domain-containing protein</fullName>
    </recommendedName>
</protein>
<dbReference type="OrthoDB" id="2361087at2"/>
<dbReference type="AlphaFoldDB" id="A0A4P8XJ82"/>
<dbReference type="EMBL" id="CP040396">
    <property type="protein sequence ID" value="QCT02676.1"/>
    <property type="molecule type" value="Genomic_DNA"/>
</dbReference>
<organism evidence="2 3">
    <name type="scientific">Paenibacillus algicola</name>
    <dbReference type="NCBI Taxonomy" id="2565926"/>
    <lineage>
        <taxon>Bacteria</taxon>
        <taxon>Bacillati</taxon>
        <taxon>Bacillota</taxon>
        <taxon>Bacilli</taxon>
        <taxon>Bacillales</taxon>
        <taxon>Paenibacillaceae</taxon>
        <taxon>Paenibacillus</taxon>
    </lineage>
</organism>
<proteinExistence type="predicted"/>
<reference evidence="2 3" key="1">
    <citation type="submission" date="2019-05" db="EMBL/GenBank/DDBJ databases">
        <authorList>
            <person name="Chen C."/>
        </authorList>
    </citation>
    <scope>NUCLEOTIDE SEQUENCE [LARGE SCALE GENOMIC DNA]</scope>
    <source>
        <strain evidence="2 3">HB172198</strain>
    </source>
</reference>
<dbReference type="Proteomes" id="UP000300879">
    <property type="component" value="Chromosome"/>
</dbReference>
<gene>
    <name evidence="2" type="ORF">E6C60_1961</name>
</gene>
<dbReference type="KEGG" id="palo:E6C60_1961"/>
<keyword evidence="3" id="KW-1185">Reference proteome</keyword>
<name>A0A4P8XJ82_9BACL</name>
<dbReference type="InterPro" id="IPR035903">
    <property type="entry name" value="HesB-like_dom_sf"/>
</dbReference>
<dbReference type="InterPro" id="IPR000361">
    <property type="entry name" value="ATAP_core_dom"/>
</dbReference>
<accession>A0A4P8XJ82</accession>
<feature type="domain" description="Core" evidence="1">
    <location>
        <begin position="1"/>
        <end position="106"/>
    </location>
</feature>
<dbReference type="Pfam" id="PF01521">
    <property type="entry name" value="Fe-S_biosyn"/>
    <property type="match status" value="1"/>
</dbReference>
<dbReference type="SUPFAM" id="SSF89360">
    <property type="entry name" value="HesB-like domain"/>
    <property type="match status" value="1"/>
</dbReference>
<sequence length="111" mass="12243">MMIQLTEAAEQKLKGKLSNSPGVIRLIHDSEGCGCVMSAVPGLEIIEQPGENDVALDTKASYPIYMSRNHEVFFEEALMLDLNSSGLHFRLSSTGQTYSTNVKLVDRRLKA</sequence>
<evidence type="ECO:0000259" key="1">
    <source>
        <dbReference type="Pfam" id="PF01521"/>
    </source>
</evidence>
<dbReference type="RefSeq" id="WP_138225663.1">
    <property type="nucleotide sequence ID" value="NZ_CP040396.1"/>
</dbReference>
<evidence type="ECO:0000313" key="2">
    <source>
        <dbReference type="EMBL" id="QCT02676.1"/>
    </source>
</evidence>
<dbReference type="Gene3D" id="2.60.300.12">
    <property type="entry name" value="HesB-like domain"/>
    <property type="match status" value="1"/>
</dbReference>